<dbReference type="InParanoid" id="A0A0M9UDP1"/>
<comment type="caution">
    <text evidence="1">The sequence shown here is derived from an EMBL/GenBank/DDBJ whole genome shotgun (WGS) entry which is preliminary data.</text>
</comment>
<reference evidence="1 2" key="1">
    <citation type="journal article" date="2015" name="Genome Announc.">
        <title>Draft Genome Sequence of a Heterotrophic Facultative Anaerobic Thermophilic Bacterium, Ardenticatena maritima Strain 110ST.</title>
        <authorList>
            <person name="Kawaichi S."/>
            <person name="Yoshida T."/>
            <person name="Sako Y."/>
            <person name="Nakamura R."/>
        </authorList>
    </citation>
    <scope>NUCLEOTIDE SEQUENCE [LARGE SCALE GENOMIC DNA]</scope>
    <source>
        <strain evidence="1 2">110S</strain>
    </source>
</reference>
<accession>A0A0M9UDP1</accession>
<dbReference type="OrthoDB" id="150147at2"/>
<name>A0A0M9UDP1_9CHLR</name>
<dbReference type="Proteomes" id="UP000037784">
    <property type="component" value="Unassembled WGS sequence"/>
</dbReference>
<protein>
    <recommendedName>
        <fullName evidence="3">Zinc-finger domain-containing protein</fullName>
    </recommendedName>
</protein>
<evidence type="ECO:0000313" key="1">
    <source>
        <dbReference type="EMBL" id="GAP64254.1"/>
    </source>
</evidence>
<dbReference type="RefSeq" id="WP_054493969.1">
    <property type="nucleotide sequence ID" value="NZ_BBZA01000240.1"/>
</dbReference>
<dbReference type="AlphaFoldDB" id="A0A0M9UDP1"/>
<keyword evidence="2" id="KW-1185">Reference proteome</keyword>
<gene>
    <name evidence="1" type="ORF">ARMA_2677</name>
</gene>
<evidence type="ECO:0008006" key="3">
    <source>
        <dbReference type="Google" id="ProtNLM"/>
    </source>
</evidence>
<reference evidence="2" key="2">
    <citation type="submission" date="2015-08" db="EMBL/GenBank/DDBJ databases">
        <title>Draft Genome Sequence of a Heterotrophic Facultative Anaerobic Bacterium Ardenticatena maritima Strain 110S.</title>
        <authorList>
            <person name="Kawaichi S."/>
            <person name="Yoshida T."/>
            <person name="Sako Y."/>
            <person name="Nakamura R."/>
        </authorList>
    </citation>
    <scope>NUCLEOTIDE SEQUENCE [LARGE SCALE GENOMIC DNA]</scope>
    <source>
        <strain evidence="2">110S</strain>
    </source>
</reference>
<sequence>MNWWTQFWNRIRGRQQTTRQALVLHADTLRGIVRSIFTTEERELTCDECFEQLDTFAELVLVGKPIPEALKLVEAHLERCHDCREEFEALMAALRAA</sequence>
<organism evidence="1 2">
    <name type="scientific">Ardenticatena maritima</name>
    <dbReference type="NCBI Taxonomy" id="872965"/>
    <lineage>
        <taxon>Bacteria</taxon>
        <taxon>Bacillati</taxon>
        <taxon>Chloroflexota</taxon>
        <taxon>Ardenticatenia</taxon>
        <taxon>Ardenticatenales</taxon>
        <taxon>Ardenticatenaceae</taxon>
        <taxon>Ardenticatena</taxon>
    </lineage>
</organism>
<proteinExistence type="predicted"/>
<evidence type="ECO:0000313" key="2">
    <source>
        <dbReference type="Proteomes" id="UP000037784"/>
    </source>
</evidence>
<dbReference type="EMBL" id="BBZA01000240">
    <property type="protein sequence ID" value="GAP64254.1"/>
    <property type="molecule type" value="Genomic_DNA"/>
</dbReference>